<feature type="chain" id="PRO_5017071414" description="Gram-positive cocci surface proteins LPxTG domain-containing protein" evidence="3">
    <location>
        <begin position="33"/>
        <end position="678"/>
    </location>
</feature>
<dbReference type="KEGG" id="cia:BEN51_02615"/>
<name>A0A343JA55_9CLOT</name>
<dbReference type="Proteomes" id="UP000264883">
    <property type="component" value="Chromosome"/>
</dbReference>
<feature type="compositionally biased region" description="Polar residues" evidence="1">
    <location>
        <begin position="405"/>
        <end position="418"/>
    </location>
</feature>
<evidence type="ECO:0000313" key="4">
    <source>
        <dbReference type="EMBL" id="ASW42413.1"/>
    </source>
</evidence>
<dbReference type="OrthoDB" id="1906881at2"/>
<organism evidence="4 5">
    <name type="scientific">Clostridium isatidis</name>
    <dbReference type="NCBI Taxonomy" id="182773"/>
    <lineage>
        <taxon>Bacteria</taxon>
        <taxon>Bacillati</taxon>
        <taxon>Bacillota</taxon>
        <taxon>Clostridia</taxon>
        <taxon>Eubacteriales</taxon>
        <taxon>Clostridiaceae</taxon>
        <taxon>Clostridium</taxon>
    </lineage>
</organism>
<keyword evidence="2" id="KW-1133">Transmembrane helix</keyword>
<proteinExistence type="predicted"/>
<sequence length="678" mass="77628">MKKFKRLITSLLAYLMVMSLIPGNVLETVVNAAENKYNPLFKSDYYLRGKQQYGDKLLIAYKEVESSKYFISIVENGKETVLKEVSDVNYVNISKQNDSTAIIKYKKYVNDNLVEEYEKYDLDKNSFAEATENDWFEPVDYNYDLEPKSIYEEVEVKELIDKVLKANNVDISIENMENLYPGNYFKTYRDDTNEVYAKMTRFPKKGNIIEFEIRYGEIGASYNVLKGVIGKDFVYTAKDYYNNFAYDKANNTVTIFEQIEENFESGIYTFKLTELKNGKVINEATMERAGNFIYETFKNGDKLYISSVMTLEIYHLSNRIYKLENNIKFPSYTQLINEFDDSYWFIESKDGKNYLKKIKDNIITNVIEIQEDLHDSSANTIFVYNENNILIERHHDFMILQRENGSIPSQPELPNNQEEPTKPEEGNKPGNGENKNGSDIIVKPSTDKVIAEVLKLNPNGKNDINIKNENAAKSVELIVKDIEALKNGTSSLNISINDNIKMNLPLSIIDKSLLEGAKDVTIKLDVLEASDILKDIKGVNKVFDFNLIINKEDGSIFVHNFKEGEVEISISLSDKDLEGLNRNNILVYYYNEETNSFEAMETVVSGNKITFKTSHFSKYVIAEKIDKNGEKSTSVDGNSDKEQLPYTGSIISSTTMLIIAMGMVVSGRVMCLKKRRNA</sequence>
<evidence type="ECO:0000313" key="5">
    <source>
        <dbReference type="Proteomes" id="UP000264883"/>
    </source>
</evidence>
<keyword evidence="5" id="KW-1185">Reference proteome</keyword>
<keyword evidence="2" id="KW-0812">Transmembrane</keyword>
<keyword evidence="2" id="KW-0472">Membrane</keyword>
<evidence type="ECO:0000256" key="2">
    <source>
        <dbReference type="SAM" id="Phobius"/>
    </source>
</evidence>
<feature type="transmembrane region" description="Helical" evidence="2">
    <location>
        <begin position="644"/>
        <end position="666"/>
    </location>
</feature>
<gene>
    <name evidence="4" type="ORF">BEN51_02615</name>
</gene>
<dbReference type="EMBL" id="CP016786">
    <property type="protein sequence ID" value="ASW42413.1"/>
    <property type="molecule type" value="Genomic_DNA"/>
</dbReference>
<evidence type="ECO:0000256" key="3">
    <source>
        <dbReference type="SAM" id="SignalP"/>
    </source>
</evidence>
<dbReference type="AlphaFoldDB" id="A0A343JA55"/>
<protein>
    <recommendedName>
        <fullName evidence="6">Gram-positive cocci surface proteins LPxTG domain-containing protein</fullName>
    </recommendedName>
</protein>
<evidence type="ECO:0008006" key="6">
    <source>
        <dbReference type="Google" id="ProtNLM"/>
    </source>
</evidence>
<keyword evidence="3" id="KW-0732">Signal</keyword>
<evidence type="ECO:0000256" key="1">
    <source>
        <dbReference type="SAM" id="MobiDB-lite"/>
    </source>
</evidence>
<feature type="compositionally biased region" description="Low complexity" evidence="1">
    <location>
        <begin position="428"/>
        <end position="437"/>
    </location>
</feature>
<accession>A0A343JA55</accession>
<feature type="region of interest" description="Disordered" evidence="1">
    <location>
        <begin position="405"/>
        <end position="441"/>
    </location>
</feature>
<reference evidence="4 5" key="1">
    <citation type="submission" date="2016-08" db="EMBL/GenBank/DDBJ databases">
        <title>Complete Genome Sequence Of The Indigo Reducing Clostridium isatidis DSM15098.</title>
        <authorList>
            <person name="Little G.T."/>
            <person name="Minton N.P."/>
        </authorList>
    </citation>
    <scope>NUCLEOTIDE SEQUENCE [LARGE SCALE GENOMIC DNA]</scope>
    <source>
        <strain evidence="4 5">DSM 15098</strain>
    </source>
</reference>
<dbReference type="RefSeq" id="WP_119864547.1">
    <property type="nucleotide sequence ID" value="NZ_CP016786.1"/>
</dbReference>
<feature type="signal peptide" evidence="3">
    <location>
        <begin position="1"/>
        <end position="32"/>
    </location>
</feature>